<dbReference type="GO" id="GO:0050660">
    <property type="term" value="F:flavin adenine dinucleotide binding"/>
    <property type="evidence" value="ECO:0007669"/>
    <property type="project" value="InterPro"/>
</dbReference>
<dbReference type="InterPro" id="IPR009100">
    <property type="entry name" value="AcylCoA_DH/oxidase_NM_dom_sf"/>
</dbReference>
<evidence type="ECO:0000259" key="2">
    <source>
        <dbReference type="Pfam" id="PF02771"/>
    </source>
</evidence>
<accession>X1J3H8</accession>
<gene>
    <name evidence="3" type="ORF">S03H2_43746</name>
</gene>
<comment type="caution">
    <text evidence="3">The sequence shown here is derived from an EMBL/GenBank/DDBJ whole genome shotgun (WGS) entry which is preliminary data.</text>
</comment>
<dbReference type="PANTHER" id="PTHR43292:SF3">
    <property type="entry name" value="ACYL-COA DEHYDROGENASE FADE29"/>
    <property type="match status" value="1"/>
</dbReference>
<reference evidence="3" key="1">
    <citation type="journal article" date="2014" name="Front. Microbiol.">
        <title>High frequency of phylogenetically diverse reductive dehalogenase-homologous genes in deep subseafloor sedimentary metagenomes.</title>
        <authorList>
            <person name="Kawai M."/>
            <person name="Futagami T."/>
            <person name="Toyoda A."/>
            <person name="Takaki Y."/>
            <person name="Nishi S."/>
            <person name="Hori S."/>
            <person name="Arai W."/>
            <person name="Tsubouchi T."/>
            <person name="Morono Y."/>
            <person name="Uchiyama I."/>
            <person name="Ito T."/>
            <person name="Fujiyama A."/>
            <person name="Inagaki F."/>
            <person name="Takami H."/>
        </authorList>
    </citation>
    <scope>NUCLEOTIDE SEQUENCE</scope>
    <source>
        <strain evidence="3">Expedition CK06-06</strain>
    </source>
</reference>
<dbReference type="InterPro" id="IPR037069">
    <property type="entry name" value="AcylCoA_DH/ox_N_sf"/>
</dbReference>
<keyword evidence="1" id="KW-0560">Oxidoreductase</keyword>
<dbReference type="EMBL" id="BARU01027320">
    <property type="protein sequence ID" value="GAH72914.1"/>
    <property type="molecule type" value="Genomic_DNA"/>
</dbReference>
<dbReference type="Pfam" id="PF02771">
    <property type="entry name" value="Acyl-CoA_dh_N"/>
    <property type="match status" value="1"/>
</dbReference>
<dbReference type="GO" id="GO:0016627">
    <property type="term" value="F:oxidoreductase activity, acting on the CH-CH group of donors"/>
    <property type="evidence" value="ECO:0007669"/>
    <property type="project" value="InterPro"/>
</dbReference>
<protein>
    <recommendedName>
        <fullName evidence="2">Acyl-CoA dehydrogenase/oxidase N-terminal domain-containing protein</fullName>
    </recommendedName>
</protein>
<proteinExistence type="predicted"/>
<dbReference type="InterPro" id="IPR052161">
    <property type="entry name" value="Mycobact_Acyl-CoA_DH"/>
</dbReference>
<dbReference type="AlphaFoldDB" id="X1J3H8"/>
<dbReference type="GO" id="GO:0005886">
    <property type="term" value="C:plasma membrane"/>
    <property type="evidence" value="ECO:0007669"/>
    <property type="project" value="TreeGrafter"/>
</dbReference>
<name>X1J3H8_9ZZZZ</name>
<sequence>MDFRFTEAQDSLRQEVREFLIKELPPDWAKRVFTPVEDVCRYEEFWERHKQLAPKLGEKGWLSMSWPKEYGGSNASHVTNLVFQEELYS</sequence>
<dbReference type="Gene3D" id="1.10.540.10">
    <property type="entry name" value="Acyl-CoA dehydrogenase/oxidase, N-terminal domain"/>
    <property type="match status" value="1"/>
</dbReference>
<evidence type="ECO:0000256" key="1">
    <source>
        <dbReference type="ARBA" id="ARBA00023002"/>
    </source>
</evidence>
<feature type="non-terminal residue" evidence="3">
    <location>
        <position position="89"/>
    </location>
</feature>
<feature type="domain" description="Acyl-CoA dehydrogenase/oxidase N-terminal" evidence="2">
    <location>
        <begin position="6"/>
        <end position="87"/>
    </location>
</feature>
<evidence type="ECO:0000313" key="3">
    <source>
        <dbReference type="EMBL" id="GAH72914.1"/>
    </source>
</evidence>
<dbReference type="InterPro" id="IPR013786">
    <property type="entry name" value="AcylCoA_DH/ox_N"/>
</dbReference>
<dbReference type="SUPFAM" id="SSF56645">
    <property type="entry name" value="Acyl-CoA dehydrogenase NM domain-like"/>
    <property type="match status" value="1"/>
</dbReference>
<dbReference type="PANTHER" id="PTHR43292">
    <property type="entry name" value="ACYL-COA DEHYDROGENASE"/>
    <property type="match status" value="1"/>
</dbReference>
<organism evidence="3">
    <name type="scientific">marine sediment metagenome</name>
    <dbReference type="NCBI Taxonomy" id="412755"/>
    <lineage>
        <taxon>unclassified sequences</taxon>
        <taxon>metagenomes</taxon>
        <taxon>ecological metagenomes</taxon>
    </lineage>
</organism>